<comment type="similarity">
    <text evidence="5">Belongs to the histidinol dehydrogenase family.</text>
</comment>
<comment type="cofactor">
    <cofactor evidence="1">
        <name>Zn(2+)</name>
        <dbReference type="ChEBI" id="CHEBI:29105"/>
    </cofactor>
</comment>
<evidence type="ECO:0000256" key="4">
    <source>
        <dbReference type="ARBA" id="ARBA00023002"/>
    </source>
</evidence>
<keyword evidence="3" id="KW-0862">Zinc</keyword>
<dbReference type="PANTHER" id="PTHR21256">
    <property type="entry name" value="HISTIDINOL DEHYDROGENASE HDH"/>
    <property type="match status" value="1"/>
</dbReference>
<reference evidence="6" key="1">
    <citation type="submission" date="2022-10" db="EMBL/GenBank/DDBJ databases">
        <title>Whole genome sequencing of three plant growth promoting bacteria isolated from Vachellia tortilis subsp. raddiana in Morocco.</title>
        <authorList>
            <person name="Hnini M."/>
            <person name="Zouagui R."/>
            <person name="Zouagui H."/>
            <person name="Chemao Elfihri M.-W."/>
            <person name="Ibrahimi A."/>
            <person name="Sbabou L."/>
            <person name="Aurag J."/>
        </authorList>
    </citation>
    <scope>NUCLEOTIDE SEQUENCE</scope>
    <source>
        <strain evidence="6">LMR678</strain>
    </source>
</reference>
<dbReference type="EMBL" id="JAPVOI010000006">
    <property type="protein sequence ID" value="MCZ4093893.1"/>
    <property type="molecule type" value="Genomic_DNA"/>
</dbReference>
<evidence type="ECO:0000256" key="2">
    <source>
        <dbReference type="ARBA" id="ARBA00022723"/>
    </source>
</evidence>
<dbReference type="Pfam" id="PF00815">
    <property type="entry name" value="Histidinol_dh"/>
    <property type="match status" value="1"/>
</dbReference>
<evidence type="ECO:0000256" key="5">
    <source>
        <dbReference type="RuleBase" id="RU004175"/>
    </source>
</evidence>
<evidence type="ECO:0000313" key="7">
    <source>
        <dbReference type="Proteomes" id="UP001079430"/>
    </source>
</evidence>
<dbReference type="Proteomes" id="UP001079430">
    <property type="component" value="Unassembled WGS sequence"/>
</dbReference>
<comment type="caution">
    <text evidence="6">The sequence shown here is derived from an EMBL/GenBank/DDBJ whole genome shotgun (WGS) entry which is preliminary data.</text>
</comment>
<dbReference type="PANTHER" id="PTHR21256:SF14">
    <property type="entry name" value="HISTIDINOL DEHYDROGENASE"/>
    <property type="match status" value="1"/>
</dbReference>
<proteinExistence type="inferred from homology"/>
<evidence type="ECO:0000256" key="1">
    <source>
        <dbReference type="ARBA" id="ARBA00001947"/>
    </source>
</evidence>
<evidence type="ECO:0000313" key="6">
    <source>
        <dbReference type="EMBL" id="MCZ4093893.1"/>
    </source>
</evidence>
<dbReference type="Gene3D" id="3.40.50.1980">
    <property type="entry name" value="Nitrogenase molybdenum iron protein domain"/>
    <property type="match status" value="1"/>
</dbReference>
<name>A0ABT4KPI3_9HYPH</name>
<accession>A0ABT4KPI3</accession>
<evidence type="ECO:0000256" key="3">
    <source>
        <dbReference type="ARBA" id="ARBA00022833"/>
    </source>
</evidence>
<protein>
    <submittedName>
        <fullName evidence="6">Histidinol dehydrogenase</fullName>
        <ecNumber evidence="6">1.1.1.23</ecNumber>
    </submittedName>
</protein>
<sequence length="106" mass="11998">MAITHLKRGKPDTLRIEEHTQVRSVVEGILSDIEMRGDAAIRELSAKFDKYMPESFRLSEGDIDALMNRVSPRDIADIKFAQAQVRNFAQAQRNSIKDIEVETLPG</sequence>
<dbReference type="GO" id="GO:0004399">
    <property type="term" value="F:histidinol dehydrogenase activity"/>
    <property type="evidence" value="ECO:0007669"/>
    <property type="project" value="UniProtKB-EC"/>
</dbReference>
<gene>
    <name evidence="6" type="ORF">O3W52_29635</name>
</gene>
<organism evidence="6 7">
    <name type="scientific">Sinorhizobium psoraleae</name>
    <dbReference type="NCBI Taxonomy" id="520838"/>
    <lineage>
        <taxon>Bacteria</taxon>
        <taxon>Pseudomonadati</taxon>
        <taxon>Pseudomonadota</taxon>
        <taxon>Alphaproteobacteria</taxon>
        <taxon>Hyphomicrobiales</taxon>
        <taxon>Rhizobiaceae</taxon>
        <taxon>Sinorhizobium/Ensifer group</taxon>
        <taxon>Sinorhizobium</taxon>
    </lineage>
</organism>
<keyword evidence="7" id="KW-1185">Reference proteome</keyword>
<dbReference type="RefSeq" id="WP_269285812.1">
    <property type="nucleotide sequence ID" value="NZ_JAPVOI010000006.1"/>
</dbReference>
<keyword evidence="2" id="KW-0479">Metal-binding</keyword>
<dbReference type="PRINTS" id="PR00083">
    <property type="entry name" value="HOLDHDRGNASE"/>
</dbReference>
<dbReference type="EC" id="1.1.1.23" evidence="6"/>
<dbReference type="InterPro" id="IPR012131">
    <property type="entry name" value="Hstdl_DH"/>
</dbReference>
<keyword evidence="4 6" id="KW-0560">Oxidoreductase</keyword>